<keyword evidence="2 4" id="KW-0547">Nucleotide-binding</keyword>
<reference evidence="6 7" key="1">
    <citation type="submission" date="2016-07" db="EMBL/GenBank/DDBJ databases">
        <title>Pervasive Adenine N6-methylation of Active Genes in Fungi.</title>
        <authorList>
            <consortium name="DOE Joint Genome Institute"/>
            <person name="Mondo S.J."/>
            <person name="Dannebaum R.O."/>
            <person name="Kuo R.C."/>
            <person name="Labutti K."/>
            <person name="Haridas S."/>
            <person name="Kuo A."/>
            <person name="Salamov A."/>
            <person name="Ahrendt S.R."/>
            <person name="Lipzen A."/>
            <person name="Sullivan W."/>
            <person name="Andreopoulos W.B."/>
            <person name="Clum A."/>
            <person name="Lindquist E."/>
            <person name="Daum C."/>
            <person name="Ramamoorthy G.K."/>
            <person name="Gryganskyi A."/>
            <person name="Culley D."/>
            <person name="Magnuson J.K."/>
            <person name="James T.Y."/>
            <person name="O'Malley M.A."/>
            <person name="Stajich J.E."/>
            <person name="Spatafora J.W."/>
            <person name="Visel A."/>
            <person name="Grigoriev I.V."/>
        </authorList>
    </citation>
    <scope>NUCLEOTIDE SEQUENCE [LARGE SCALE GENOMIC DNA]</scope>
    <source>
        <strain evidence="6 7">JEL800</strain>
    </source>
</reference>
<dbReference type="Pfam" id="PF07478">
    <property type="entry name" value="Dala_Dala_lig_C"/>
    <property type="match status" value="1"/>
</dbReference>
<dbReference type="InterPro" id="IPR011761">
    <property type="entry name" value="ATP-grasp"/>
</dbReference>
<dbReference type="PANTHER" id="PTHR43585:SF2">
    <property type="entry name" value="ATP-GRASP ENZYME FSQD"/>
    <property type="match status" value="1"/>
</dbReference>
<evidence type="ECO:0000313" key="7">
    <source>
        <dbReference type="Proteomes" id="UP000193642"/>
    </source>
</evidence>
<accession>A0A1Y2CV79</accession>
<comment type="caution">
    <text evidence="6">The sequence shown here is derived from an EMBL/GenBank/DDBJ whole genome shotgun (WGS) entry which is preliminary data.</text>
</comment>
<dbReference type="PANTHER" id="PTHR43585">
    <property type="entry name" value="FUMIPYRROLE BIOSYNTHESIS PROTEIN C"/>
    <property type="match status" value="1"/>
</dbReference>
<keyword evidence="3 4" id="KW-0067">ATP-binding</keyword>
<dbReference type="Gene3D" id="3.30.470.20">
    <property type="entry name" value="ATP-grasp fold, B domain"/>
    <property type="match status" value="1"/>
</dbReference>
<dbReference type="InterPro" id="IPR013815">
    <property type="entry name" value="ATP_grasp_subdomain_1"/>
</dbReference>
<dbReference type="EMBL" id="MCGO01000006">
    <property type="protein sequence ID" value="ORY50922.1"/>
    <property type="molecule type" value="Genomic_DNA"/>
</dbReference>
<evidence type="ECO:0000256" key="3">
    <source>
        <dbReference type="ARBA" id="ARBA00022840"/>
    </source>
</evidence>
<dbReference type="GO" id="GO:0046872">
    <property type="term" value="F:metal ion binding"/>
    <property type="evidence" value="ECO:0007669"/>
    <property type="project" value="InterPro"/>
</dbReference>
<dbReference type="OrthoDB" id="9975115at2759"/>
<feature type="domain" description="ATP-grasp" evidence="5">
    <location>
        <begin position="85"/>
        <end position="302"/>
    </location>
</feature>
<evidence type="ECO:0000313" key="6">
    <source>
        <dbReference type="EMBL" id="ORY50922.1"/>
    </source>
</evidence>
<gene>
    <name evidence="6" type="ORF">BCR33DRAFT_712880</name>
</gene>
<keyword evidence="1" id="KW-0436">Ligase</keyword>
<protein>
    <submittedName>
        <fullName evidence="6">Glutathione synthetase ATP-binding domain-like protein</fullName>
    </submittedName>
</protein>
<dbReference type="Proteomes" id="UP000193642">
    <property type="component" value="Unassembled WGS sequence"/>
</dbReference>
<dbReference type="STRING" id="329046.A0A1Y2CV79"/>
<keyword evidence="7" id="KW-1185">Reference proteome</keyword>
<organism evidence="6 7">
    <name type="scientific">Rhizoclosmatium globosum</name>
    <dbReference type="NCBI Taxonomy" id="329046"/>
    <lineage>
        <taxon>Eukaryota</taxon>
        <taxon>Fungi</taxon>
        <taxon>Fungi incertae sedis</taxon>
        <taxon>Chytridiomycota</taxon>
        <taxon>Chytridiomycota incertae sedis</taxon>
        <taxon>Chytridiomycetes</taxon>
        <taxon>Chytridiales</taxon>
        <taxon>Chytriomycetaceae</taxon>
        <taxon>Rhizoclosmatium</taxon>
    </lineage>
</organism>
<dbReference type="Gene3D" id="3.30.1490.20">
    <property type="entry name" value="ATP-grasp fold, A domain"/>
    <property type="match status" value="1"/>
</dbReference>
<dbReference type="PROSITE" id="PS50975">
    <property type="entry name" value="ATP_GRASP"/>
    <property type="match status" value="1"/>
</dbReference>
<evidence type="ECO:0000256" key="1">
    <source>
        <dbReference type="ARBA" id="ARBA00022598"/>
    </source>
</evidence>
<sequence length="441" mass="49360">MPRNVLVINDYQKQAATVVELPHLKSNGQVEIEAIQILNRYNVDTIYTTVEELVRRCAGLRSLYGITSGLGRDSVECFRDKLEMKVQCEKAGFPVSKFRKVGTGADIVAFLKEFGYPAIIKPTNGISSYGVKVIKNDKDMNDYIKDMYLVENTCDEKSGGDVIIESFVNARMVHVNGFARNGVIELMWPFLYIATNLCFTTGSSYGNVLIPTSSPRYMAIKKATQHLLDSLPCPDRLIFHLELFEEPDPEAPSPVDSAIGFENAEKRRDSVNEMGPFKYSLCEIAARKPGATITELINRCETSLLPQDHPSKRMDVFSEMDFRLCLGLPLRHNRMEWSRYARDQAERSELFGHGRGGGGFLVADLIVPLQRGKLEAVPKGEECPVAKIGQVFTGYNALKVNTCARILLTLQDEEGVTERQAAERLAEAEKWYKAGVKYSSC</sequence>
<dbReference type="Gene3D" id="3.40.50.20">
    <property type="match status" value="1"/>
</dbReference>
<dbReference type="AlphaFoldDB" id="A0A1Y2CV79"/>
<evidence type="ECO:0000259" key="5">
    <source>
        <dbReference type="PROSITE" id="PS50975"/>
    </source>
</evidence>
<evidence type="ECO:0000256" key="4">
    <source>
        <dbReference type="PROSITE-ProRule" id="PRU00409"/>
    </source>
</evidence>
<dbReference type="InterPro" id="IPR052032">
    <property type="entry name" value="ATP-dep_AA_Ligase"/>
</dbReference>
<evidence type="ECO:0000256" key="2">
    <source>
        <dbReference type="ARBA" id="ARBA00022741"/>
    </source>
</evidence>
<proteinExistence type="predicted"/>
<dbReference type="GO" id="GO:0005524">
    <property type="term" value="F:ATP binding"/>
    <property type="evidence" value="ECO:0007669"/>
    <property type="project" value="UniProtKB-UniRule"/>
</dbReference>
<name>A0A1Y2CV79_9FUNG</name>
<dbReference type="SUPFAM" id="SSF56059">
    <property type="entry name" value="Glutathione synthetase ATP-binding domain-like"/>
    <property type="match status" value="1"/>
</dbReference>
<dbReference type="InterPro" id="IPR011095">
    <property type="entry name" value="Dala_Dala_lig_C"/>
</dbReference>
<dbReference type="GO" id="GO:0008716">
    <property type="term" value="F:D-alanine-D-alanine ligase activity"/>
    <property type="evidence" value="ECO:0007669"/>
    <property type="project" value="InterPro"/>
</dbReference>